<feature type="transmembrane region" description="Helical" evidence="2">
    <location>
        <begin position="291"/>
        <end position="312"/>
    </location>
</feature>
<evidence type="ECO:0000256" key="2">
    <source>
        <dbReference type="SAM" id="Phobius"/>
    </source>
</evidence>
<proteinExistence type="predicted"/>
<accession>A0A1F8HBZ3</accession>
<reference evidence="3 4" key="1">
    <citation type="journal article" date="2016" name="Nat. Commun.">
        <title>Thousands of microbial genomes shed light on interconnected biogeochemical processes in an aquifer system.</title>
        <authorList>
            <person name="Anantharaman K."/>
            <person name="Brown C.T."/>
            <person name="Hug L.A."/>
            <person name="Sharon I."/>
            <person name="Castelle C.J."/>
            <person name="Probst A.J."/>
            <person name="Thomas B.C."/>
            <person name="Singh A."/>
            <person name="Wilkins M.J."/>
            <person name="Karaoz U."/>
            <person name="Brodie E.L."/>
            <person name="Williams K.H."/>
            <person name="Hubbard S.S."/>
            <person name="Banfield J.F."/>
        </authorList>
    </citation>
    <scope>NUCLEOTIDE SEQUENCE [LARGE SCALE GENOMIC DNA]</scope>
</reference>
<keyword evidence="2" id="KW-0472">Membrane</keyword>
<dbReference type="Proteomes" id="UP000178155">
    <property type="component" value="Unassembled WGS sequence"/>
</dbReference>
<name>A0A1F8HBZ3_9BACT</name>
<organism evidence="3 4">
    <name type="scientific">Candidatus Yanofskybacteria bacterium RIFCSPLOWO2_02_FULL_47_9b</name>
    <dbReference type="NCBI Taxonomy" id="1802708"/>
    <lineage>
        <taxon>Bacteria</taxon>
        <taxon>Candidatus Yanofskyibacteriota</taxon>
    </lineage>
</organism>
<feature type="transmembrane region" description="Helical" evidence="2">
    <location>
        <begin position="248"/>
        <end position="271"/>
    </location>
</feature>
<feature type="transmembrane region" description="Helical" evidence="2">
    <location>
        <begin position="49"/>
        <end position="73"/>
    </location>
</feature>
<protein>
    <submittedName>
        <fullName evidence="3">Uncharacterized protein</fullName>
    </submittedName>
</protein>
<feature type="transmembrane region" description="Helical" evidence="2">
    <location>
        <begin position="94"/>
        <end position="116"/>
    </location>
</feature>
<feature type="transmembrane region" description="Helical" evidence="2">
    <location>
        <begin position="218"/>
        <end position="236"/>
    </location>
</feature>
<keyword evidence="2" id="KW-0812">Transmembrane</keyword>
<keyword evidence="2" id="KW-1133">Transmembrane helix</keyword>
<evidence type="ECO:0000256" key="1">
    <source>
        <dbReference type="SAM" id="MobiDB-lite"/>
    </source>
</evidence>
<gene>
    <name evidence="3" type="ORF">A3I39_03360</name>
</gene>
<feature type="compositionally biased region" description="Polar residues" evidence="1">
    <location>
        <begin position="703"/>
        <end position="716"/>
    </location>
</feature>
<feature type="transmembrane region" description="Helical" evidence="2">
    <location>
        <begin position="122"/>
        <end position="144"/>
    </location>
</feature>
<evidence type="ECO:0000313" key="4">
    <source>
        <dbReference type="Proteomes" id="UP000178155"/>
    </source>
</evidence>
<comment type="caution">
    <text evidence="3">The sequence shown here is derived from an EMBL/GenBank/DDBJ whole genome shotgun (WGS) entry which is preliminary data.</text>
</comment>
<dbReference type="AlphaFoldDB" id="A0A1F8HBZ3"/>
<feature type="region of interest" description="Disordered" evidence="1">
    <location>
        <begin position="694"/>
        <end position="736"/>
    </location>
</feature>
<dbReference type="EMBL" id="MGKW01000011">
    <property type="protein sequence ID" value="OGN34446.1"/>
    <property type="molecule type" value="Genomic_DNA"/>
</dbReference>
<sequence>MKIFRIKLNWQARAVIVFSVGVLIFLPTHFSNACVPWDVACMAREGASWIFISLRFVFASITEGLMSLLNYAVYARAYNNIPIVVSMWKILRDLANMFFILALIYMAFATIFQIGKYRFQDMIWRFLIVAVFINFSLVLGGLVIDGTQVLTNVFLNMIGNPGDKIGQFLDPSLLFKDTVDSGDTIGPGFVGLVFGVILSGMFMFSLLIAVVFTLFRTLAIWGLLIVAPIAWMAYILPGTNQWFSKWWGWFFGWNLFLPVYLFILYLGLVFLSQGKQVIQKVIGAGDATLFGTGNITINLIFFYGFATLFMYFGTWMATKMTTAFGGDGFSKGVDWARTTVGKITTYDAKKKALTEAVSERAQQFQKEGFKNKYLNKIYGGKEADDRLKSRIAGGLGVRDAKQDQLSKDVGSWKERMKNLDPEELRKTVENRKLPLYQQLAARELLRDIGHLSKDELVETYDMYGGQKSGAARKFLLDIDFSKMSKDEREQLYKTMSGSDKLRDVKIMQKLAKSMADEGDFGIKDADVDNIVDKAKELYGNNALGQRELLDSVKKKNILAYAKAYTKAMTNLQIAMPEVKDENGNTVLDVAGNPTRHTADTYFVDQILKAKDLGDQGIRVWGDRSFQDALLLKIQKAQQYNPRRETSKGKVTPGGGERMLRALKDSMKENPAKLQGLELIETQFDIGPTTRMLQAKAPVAPTPAQGQKASPQTSKPETQPGERLSQGGIILTPGAQFDIDKEKKAEGVSYRNIPGINQANVVDLRNKKDIEIK</sequence>
<evidence type="ECO:0000313" key="3">
    <source>
        <dbReference type="EMBL" id="OGN34446.1"/>
    </source>
</evidence>
<feature type="transmembrane region" description="Helical" evidence="2">
    <location>
        <begin position="189"/>
        <end position="212"/>
    </location>
</feature>